<dbReference type="AlphaFoldDB" id="A0AAQ3NDS0"/>
<organism evidence="2 3">
    <name type="scientific">Vigna mungo</name>
    <name type="common">Black gram</name>
    <name type="synonym">Phaseolus mungo</name>
    <dbReference type="NCBI Taxonomy" id="3915"/>
    <lineage>
        <taxon>Eukaryota</taxon>
        <taxon>Viridiplantae</taxon>
        <taxon>Streptophyta</taxon>
        <taxon>Embryophyta</taxon>
        <taxon>Tracheophyta</taxon>
        <taxon>Spermatophyta</taxon>
        <taxon>Magnoliopsida</taxon>
        <taxon>eudicotyledons</taxon>
        <taxon>Gunneridae</taxon>
        <taxon>Pentapetalae</taxon>
        <taxon>rosids</taxon>
        <taxon>fabids</taxon>
        <taxon>Fabales</taxon>
        <taxon>Fabaceae</taxon>
        <taxon>Papilionoideae</taxon>
        <taxon>50 kb inversion clade</taxon>
        <taxon>NPAAA clade</taxon>
        <taxon>indigoferoid/millettioid clade</taxon>
        <taxon>Phaseoleae</taxon>
        <taxon>Vigna</taxon>
    </lineage>
</organism>
<evidence type="ECO:0000313" key="2">
    <source>
        <dbReference type="EMBL" id="WVZ07072.1"/>
    </source>
</evidence>
<feature type="non-terminal residue" evidence="2">
    <location>
        <position position="1"/>
    </location>
</feature>
<feature type="compositionally biased region" description="Basic and acidic residues" evidence="1">
    <location>
        <begin position="59"/>
        <end position="69"/>
    </location>
</feature>
<gene>
    <name evidence="2" type="ORF">V8G54_020418</name>
</gene>
<accession>A0AAQ3NDS0</accession>
<protein>
    <submittedName>
        <fullName evidence="2">Uncharacterized protein</fullName>
    </submittedName>
</protein>
<name>A0AAQ3NDS0_VIGMU</name>
<evidence type="ECO:0000256" key="1">
    <source>
        <dbReference type="SAM" id="MobiDB-lite"/>
    </source>
</evidence>
<feature type="region of interest" description="Disordered" evidence="1">
    <location>
        <begin position="1"/>
        <end position="36"/>
    </location>
</feature>
<evidence type="ECO:0000313" key="3">
    <source>
        <dbReference type="Proteomes" id="UP001374535"/>
    </source>
</evidence>
<proteinExistence type="predicted"/>
<feature type="compositionally biased region" description="Basic and acidic residues" evidence="1">
    <location>
        <begin position="1"/>
        <end position="13"/>
    </location>
</feature>
<dbReference type="Proteomes" id="UP001374535">
    <property type="component" value="Chromosome 6"/>
</dbReference>
<sequence length="120" mass="13630">FSDSERNPRERETLPPNDKVLSRCHRGSPFNDHRRTTQTLSPFTEVASLHTATGGQKPLYDRSFHRDAPRTPITGISSHSPSTALAAVSFRRRTMSIIMYTTYSLLTMLMCVARENYKLS</sequence>
<keyword evidence="3" id="KW-1185">Reference proteome</keyword>
<feature type="region of interest" description="Disordered" evidence="1">
    <location>
        <begin position="51"/>
        <end position="77"/>
    </location>
</feature>
<dbReference type="EMBL" id="CP144695">
    <property type="protein sequence ID" value="WVZ07072.1"/>
    <property type="molecule type" value="Genomic_DNA"/>
</dbReference>
<reference evidence="2 3" key="1">
    <citation type="journal article" date="2023" name="Life. Sci Alliance">
        <title>Evolutionary insights into 3D genome organization and epigenetic landscape of Vigna mungo.</title>
        <authorList>
            <person name="Junaid A."/>
            <person name="Singh B."/>
            <person name="Bhatia S."/>
        </authorList>
    </citation>
    <scope>NUCLEOTIDE SEQUENCE [LARGE SCALE GENOMIC DNA]</scope>
    <source>
        <strain evidence="2">Urdbean</strain>
    </source>
</reference>